<gene>
    <name evidence="2" type="ORF">SCP_0802850</name>
</gene>
<dbReference type="GO" id="GO:0005262">
    <property type="term" value="F:calcium channel activity"/>
    <property type="evidence" value="ECO:0007669"/>
    <property type="project" value="InterPro"/>
</dbReference>
<dbReference type="InParanoid" id="A0A401GUA0"/>
<dbReference type="OrthoDB" id="5405745at2759"/>
<proteinExistence type="predicted"/>
<protein>
    <recommendedName>
        <fullName evidence="4">FZ domain-containing protein</fullName>
    </recommendedName>
</protein>
<reference evidence="2 3" key="1">
    <citation type="journal article" date="2018" name="Sci. Rep.">
        <title>Genome sequence of the cauliflower mushroom Sparassis crispa (Hanabiratake) and its association with beneficial usage.</title>
        <authorList>
            <person name="Kiyama R."/>
            <person name="Furutani Y."/>
            <person name="Kawaguchi K."/>
            <person name="Nakanishi T."/>
        </authorList>
    </citation>
    <scope>NUCLEOTIDE SEQUENCE [LARGE SCALE GENOMIC DNA]</scope>
</reference>
<evidence type="ECO:0000256" key="1">
    <source>
        <dbReference type="SAM" id="SignalP"/>
    </source>
</evidence>
<name>A0A401GUA0_9APHY</name>
<comment type="caution">
    <text evidence="2">The sequence shown here is derived from an EMBL/GenBank/DDBJ whole genome shotgun (WGS) entry which is preliminary data.</text>
</comment>
<feature type="signal peptide" evidence="1">
    <location>
        <begin position="1"/>
        <end position="22"/>
    </location>
</feature>
<dbReference type="PANTHER" id="PTHR39142:SF1">
    <property type="entry name" value="AEL197CP"/>
    <property type="match status" value="1"/>
</dbReference>
<accession>A0A401GUA0</accession>
<dbReference type="EMBL" id="BFAD01000008">
    <property type="protein sequence ID" value="GBE85763.1"/>
    <property type="molecule type" value="Genomic_DNA"/>
</dbReference>
<keyword evidence="3" id="KW-1185">Reference proteome</keyword>
<organism evidence="2 3">
    <name type="scientific">Sparassis crispa</name>
    <dbReference type="NCBI Taxonomy" id="139825"/>
    <lineage>
        <taxon>Eukaryota</taxon>
        <taxon>Fungi</taxon>
        <taxon>Dikarya</taxon>
        <taxon>Basidiomycota</taxon>
        <taxon>Agaricomycotina</taxon>
        <taxon>Agaricomycetes</taxon>
        <taxon>Polyporales</taxon>
        <taxon>Sparassidaceae</taxon>
        <taxon>Sparassis</taxon>
    </lineage>
</organism>
<dbReference type="InterPro" id="IPR024338">
    <property type="entry name" value="MID1/Yam8"/>
</dbReference>
<evidence type="ECO:0000313" key="3">
    <source>
        <dbReference type="Proteomes" id="UP000287166"/>
    </source>
</evidence>
<keyword evidence="1" id="KW-0732">Signal</keyword>
<dbReference type="AlphaFoldDB" id="A0A401GUA0"/>
<dbReference type="GO" id="GO:0098703">
    <property type="term" value="P:calcium ion import across plasma membrane"/>
    <property type="evidence" value="ECO:0007669"/>
    <property type="project" value="InterPro"/>
</dbReference>
<feature type="chain" id="PRO_5019331160" description="FZ domain-containing protein" evidence="1">
    <location>
        <begin position="23"/>
        <end position="474"/>
    </location>
</feature>
<evidence type="ECO:0000313" key="2">
    <source>
        <dbReference type="EMBL" id="GBE85763.1"/>
    </source>
</evidence>
<dbReference type="Proteomes" id="UP000287166">
    <property type="component" value="Unassembled WGS sequence"/>
</dbReference>
<dbReference type="RefSeq" id="XP_027616676.1">
    <property type="nucleotide sequence ID" value="XM_027760875.1"/>
</dbReference>
<dbReference type="STRING" id="139825.A0A401GUA0"/>
<dbReference type="GeneID" id="38782680"/>
<dbReference type="PANTHER" id="PTHR39142">
    <property type="entry name" value="MID1P"/>
    <property type="match status" value="1"/>
</dbReference>
<evidence type="ECO:0008006" key="4">
    <source>
        <dbReference type="Google" id="ProtNLM"/>
    </source>
</evidence>
<sequence length="474" mass="50320">MRSYMRLPRTLLCLLQAFLVVAQPPQLTLNHGVYNFSSSTLPNPPTFKLPVSNPLYLSVALCSAQTTLPRLFVTNDSTASQPGPAELGQANVYEIPLEDGLGVWSGPMNVQGVLAIYNASQSLSFEIGLSNAGPIHQILDELPLLGDTTSNQVLLFSPPFSPPEISAPTYPNYTLPAANLTFPPAPPSPSNYSVFVTLTSTTPLPLTTCALNVAQVEGSLYDSPSSVSSQGLWLRDTDGWRWQWLINGLLPQKNYTAYAILNDTKVSGPINFVTKSASFSCPLVHSLPFCPAVAYAAPLPDLTNNPALGATAGDLPDSLTGPLLSGLANFTVMLTTLACGRDKYSQLVTCADCQTAYRAWLCMVSFPRCGEYPSSTGTSTQPALQPVAPSATPRNPSLAPFAESYDAMLPCLETCNAVDRACPPFLGFRCPVPQFTAGDSYGVGFIDSGAQGVMGGGSTGAAADRWGNVWCNMP</sequence>
<dbReference type="Pfam" id="PF12929">
    <property type="entry name" value="Mid1"/>
    <property type="match status" value="1"/>
</dbReference>